<gene>
    <name evidence="3" type="ORF">HM131_14835</name>
</gene>
<keyword evidence="1" id="KW-0378">Hydrolase</keyword>
<dbReference type="SUPFAM" id="SSF56784">
    <property type="entry name" value="HAD-like"/>
    <property type="match status" value="1"/>
</dbReference>
<dbReference type="OrthoDB" id="2081981at2"/>
<protein>
    <recommendedName>
        <fullName evidence="5">Hydrolase</fullName>
    </recommendedName>
</protein>
<proteinExistence type="predicted"/>
<accession>A0A1W5ZXR8</accession>
<reference evidence="3 4" key="1">
    <citation type="submission" date="2017-04" db="EMBL/GenBank/DDBJ databases">
        <title>The whole genome sequencing and assembly of Halobacillus mangrovi strain.</title>
        <authorList>
            <person name="Lee S.-J."/>
            <person name="Park M.-K."/>
            <person name="Kim J.-Y."/>
            <person name="Lee Y.-J."/>
            <person name="Yi H."/>
            <person name="Bahn Y.-S."/>
            <person name="Kim J.F."/>
            <person name="Lee D.-W."/>
        </authorList>
    </citation>
    <scope>NUCLEOTIDE SEQUENCE [LARGE SCALE GENOMIC DNA]</scope>
    <source>
        <strain evidence="3 4">KTB 131</strain>
    </source>
</reference>
<sequence>MEIEGILYRERSSAETKNSKEERLMLDQAKALIFDLDGTLYEDTNHFVYYANLLKKKLKEENRPLFETDYKSIRNREHPLAIGKVYNRTHDAIISVDPFTNLAIRVETWSGDQWPERKVWKHFPDPLIYDFIDHIAIGDGWWLPFSAAMHYGVTSEDARECYVATKDYMGSDEFQLTETKGLKTSLLLWKKTKPLILVTNSEGYDVDRILKAIDLEGIFKEIVSNAEKPVRTEDIFQQVLHNYRLKPEEIVSIGDNFMNEIAPALEMGMKGIYIQSNDLPFSHPNLKVIKSLEELCTK</sequence>
<dbReference type="InterPro" id="IPR023214">
    <property type="entry name" value="HAD_sf"/>
</dbReference>
<evidence type="ECO:0000313" key="4">
    <source>
        <dbReference type="Proteomes" id="UP000192527"/>
    </source>
</evidence>
<dbReference type="Proteomes" id="UP000192527">
    <property type="component" value="Chromosome"/>
</dbReference>
<dbReference type="InterPro" id="IPR051400">
    <property type="entry name" value="HAD-like_hydrolase"/>
</dbReference>
<dbReference type="Gene3D" id="3.40.50.1000">
    <property type="entry name" value="HAD superfamily/HAD-like"/>
    <property type="match status" value="1"/>
</dbReference>
<dbReference type="Pfam" id="PF00702">
    <property type="entry name" value="Hydrolase"/>
    <property type="match status" value="1"/>
</dbReference>
<evidence type="ECO:0000313" key="3">
    <source>
        <dbReference type="EMBL" id="ARI78047.1"/>
    </source>
</evidence>
<evidence type="ECO:0000256" key="1">
    <source>
        <dbReference type="ARBA" id="ARBA00022801"/>
    </source>
</evidence>
<name>A0A1W5ZXR8_9BACI</name>
<dbReference type="InterPro" id="IPR036412">
    <property type="entry name" value="HAD-like_sf"/>
</dbReference>
<organism evidence="3 4">
    <name type="scientific">Halobacillus mangrovi</name>
    <dbReference type="NCBI Taxonomy" id="402384"/>
    <lineage>
        <taxon>Bacteria</taxon>
        <taxon>Bacillati</taxon>
        <taxon>Bacillota</taxon>
        <taxon>Bacilli</taxon>
        <taxon>Bacillales</taxon>
        <taxon>Bacillaceae</taxon>
        <taxon>Halobacillus</taxon>
    </lineage>
</organism>
<dbReference type="GO" id="GO:0016787">
    <property type="term" value="F:hydrolase activity"/>
    <property type="evidence" value="ECO:0007669"/>
    <property type="project" value="UniProtKB-KW"/>
</dbReference>
<dbReference type="PANTHER" id="PTHR46470">
    <property type="entry name" value="N-ACYLNEURAMINATE-9-PHOSPHATASE"/>
    <property type="match status" value="1"/>
</dbReference>
<dbReference type="AlphaFoldDB" id="A0A1W5ZXR8"/>
<evidence type="ECO:0008006" key="5">
    <source>
        <dbReference type="Google" id="ProtNLM"/>
    </source>
</evidence>
<dbReference type="KEGG" id="hmn:HM131_14835"/>
<keyword evidence="4" id="KW-1185">Reference proteome</keyword>
<evidence type="ECO:0000256" key="2">
    <source>
        <dbReference type="ARBA" id="ARBA00022842"/>
    </source>
</evidence>
<keyword evidence="2" id="KW-0460">Magnesium</keyword>
<dbReference type="STRING" id="402384.HM131_14835"/>
<dbReference type="EMBL" id="CP020772">
    <property type="protein sequence ID" value="ARI78047.1"/>
    <property type="molecule type" value="Genomic_DNA"/>
</dbReference>